<feature type="transmembrane region" description="Helical" evidence="5">
    <location>
        <begin position="355"/>
        <end position="383"/>
    </location>
</feature>
<organism evidence="7">
    <name type="scientific">freshwater metagenome</name>
    <dbReference type="NCBI Taxonomy" id="449393"/>
    <lineage>
        <taxon>unclassified sequences</taxon>
        <taxon>metagenomes</taxon>
        <taxon>ecological metagenomes</taxon>
    </lineage>
</organism>
<feature type="transmembrane region" description="Helical" evidence="5">
    <location>
        <begin position="12"/>
        <end position="39"/>
    </location>
</feature>
<dbReference type="PANTHER" id="PTHR23501:SF154">
    <property type="entry name" value="MULTIDRUG-EFFLUX TRANSPORTER RV1634-RELATED"/>
    <property type="match status" value="1"/>
</dbReference>
<evidence type="ECO:0000259" key="6">
    <source>
        <dbReference type="PROSITE" id="PS50850"/>
    </source>
</evidence>
<feature type="domain" description="Major facilitator superfamily (MFS) profile" evidence="6">
    <location>
        <begin position="13"/>
        <end position="453"/>
    </location>
</feature>
<evidence type="ECO:0000313" key="8">
    <source>
        <dbReference type="EMBL" id="CAB4655176.1"/>
    </source>
</evidence>
<feature type="transmembrane region" description="Helical" evidence="5">
    <location>
        <begin position="78"/>
        <end position="96"/>
    </location>
</feature>
<evidence type="ECO:0000313" key="7">
    <source>
        <dbReference type="EMBL" id="CAB4640643.1"/>
    </source>
</evidence>
<dbReference type="EMBL" id="CAEZWI010000085">
    <property type="protein sequence ID" value="CAB4655176.1"/>
    <property type="molecule type" value="Genomic_DNA"/>
</dbReference>
<feature type="transmembrane region" description="Helical" evidence="5">
    <location>
        <begin position="164"/>
        <end position="183"/>
    </location>
</feature>
<dbReference type="SUPFAM" id="SSF103473">
    <property type="entry name" value="MFS general substrate transporter"/>
    <property type="match status" value="1"/>
</dbReference>
<comment type="subcellular location">
    <subcellularLocation>
        <location evidence="1">Membrane</location>
        <topology evidence="1">Multi-pass membrane protein</topology>
    </subcellularLocation>
</comment>
<feature type="transmembrane region" description="Helical" evidence="5">
    <location>
        <begin position="328"/>
        <end position="349"/>
    </location>
</feature>
<evidence type="ECO:0000256" key="2">
    <source>
        <dbReference type="ARBA" id="ARBA00022692"/>
    </source>
</evidence>
<dbReference type="GO" id="GO:0022857">
    <property type="term" value="F:transmembrane transporter activity"/>
    <property type="evidence" value="ECO:0007669"/>
    <property type="project" value="InterPro"/>
</dbReference>
<feature type="transmembrane region" description="Helical" evidence="5">
    <location>
        <begin position="108"/>
        <end position="124"/>
    </location>
</feature>
<feature type="transmembrane region" description="Helical" evidence="5">
    <location>
        <begin position="136"/>
        <end position="158"/>
    </location>
</feature>
<protein>
    <submittedName>
        <fullName evidence="7">Unannotated protein</fullName>
    </submittedName>
</protein>
<proteinExistence type="predicted"/>
<dbReference type="InterPro" id="IPR020846">
    <property type="entry name" value="MFS_dom"/>
</dbReference>
<name>A0A6J6JXC5_9ZZZZ</name>
<accession>A0A6J6JXC5</accession>
<dbReference type="Pfam" id="PF07690">
    <property type="entry name" value="MFS_1"/>
    <property type="match status" value="1"/>
</dbReference>
<evidence type="ECO:0000256" key="4">
    <source>
        <dbReference type="ARBA" id="ARBA00023136"/>
    </source>
</evidence>
<dbReference type="InterPro" id="IPR011701">
    <property type="entry name" value="MFS"/>
</dbReference>
<dbReference type="EMBL" id="CAEZWD010000002">
    <property type="protein sequence ID" value="CAB4640643.1"/>
    <property type="molecule type" value="Genomic_DNA"/>
</dbReference>
<feature type="transmembrane region" description="Helical" evidence="5">
    <location>
        <begin position="258"/>
        <end position="278"/>
    </location>
</feature>
<keyword evidence="4 5" id="KW-0472">Membrane</keyword>
<feature type="transmembrane region" description="Helical" evidence="5">
    <location>
        <begin position="204"/>
        <end position="221"/>
    </location>
</feature>
<dbReference type="Gene3D" id="1.20.1250.20">
    <property type="entry name" value="MFS general substrate transporter like domains"/>
    <property type="match status" value="2"/>
</dbReference>
<keyword evidence="3 5" id="KW-1133">Transmembrane helix</keyword>
<feature type="transmembrane region" description="Helical" evidence="5">
    <location>
        <begin position="293"/>
        <end position="316"/>
    </location>
</feature>
<dbReference type="GO" id="GO:0005886">
    <property type="term" value="C:plasma membrane"/>
    <property type="evidence" value="ECO:0007669"/>
    <property type="project" value="TreeGrafter"/>
</dbReference>
<feature type="transmembrane region" description="Helical" evidence="5">
    <location>
        <begin position="227"/>
        <end position="246"/>
    </location>
</feature>
<dbReference type="InterPro" id="IPR036259">
    <property type="entry name" value="MFS_trans_sf"/>
</dbReference>
<reference evidence="7" key="1">
    <citation type="submission" date="2020-05" db="EMBL/GenBank/DDBJ databases">
        <authorList>
            <person name="Chiriac C."/>
            <person name="Salcher M."/>
            <person name="Ghai R."/>
            <person name="Kavagutti S V."/>
        </authorList>
    </citation>
    <scope>NUCLEOTIDE SEQUENCE</scope>
</reference>
<feature type="transmembrane region" description="Helical" evidence="5">
    <location>
        <begin position="404"/>
        <end position="422"/>
    </location>
</feature>
<gene>
    <name evidence="7" type="ORF">UFOPK2171_00036</name>
    <name evidence="8" type="ORF">UFOPK2237_00745</name>
</gene>
<feature type="transmembrane region" description="Helical" evidence="5">
    <location>
        <begin position="434"/>
        <end position="452"/>
    </location>
</feature>
<feature type="transmembrane region" description="Helical" evidence="5">
    <location>
        <begin position="45"/>
        <end position="66"/>
    </location>
</feature>
<evidence type="ECO:0000256" key="5">
    <source>
        <dbReference type="SAM" id="Phobius"/>
    </source>
</evidence>
<dbReference type="AlphaFoldDB" id="A0A6J6JXC5"/>
<sequence>MTLSPWAPEYRRLSAGIVSLVAVFGFEGIAVSAVMPVAAADLNAISNYAVAFTSFTMASLLGVTFAGLWADHIGVKKIVTLAIITLGIGSLIAGFAPNIHVLTLGRSVQGFALGIDLVTMYVVIGRMYPEALRPKALGMLAAAWVVPGLVGPGIAGLMVEVSSWRMTFWIVPLLLILPSVVLLSQLDKLQTAIPQPRTDSKSQIIAVLAAVLALAVFQFSTSQIGQWDVSIVVAISAACLIATAWTTRTLMPKGYLKIAVGIPAIIGMRGVISAGYFAAEVYVPLALQEIRDVSVAISGAVLTVSAVTWFGGSWLQGSHRIKMSREKVLVFGSVLISIGIFLTPIAVFAPSNATVASLAASLACGAAAFGMGICFPTLGGLMLDKSPEADHARHSASLQMSDSFGTIVITSITGAALSFAAFKNNLSGQTFVEMWLVCGFVSVLALLFIPQIQGKQTIHP</sequence>
<dbReference type="PANTHER" id="PTHR23501">
    <property type="entry name" value="MAJOR FACILITATOR SUPERFAMILY"/>
    <property type="match status" value="1"/>
</dbReference>
<keyword evidence="2 5" id="KW-0812">Transmembrane</keyword>
<evidence type="ECO:0000256" key="1">
    <source>
        <dbReference type="ARBA" id="ARBA00004141"/>
    </source>
</evidence>
<evidence type="ECO:0000256" key="3">
    <source>
        <dbReference type="ARBA" id="ARBA00022989"/>
    </source>
</evidence>
<dbReference type="PROSITE" id="PS50850">
    <property type="entry name" value="MFS"/>
    <property type="match status" value="1"/>
</dbReference>